<reference evidence="5" key="2">
    <citation type="submission" date="2021-03" db="UniProtKB">
        <authorList>
            <consortium name="EnsemblPlants"/>
        </authorList>
    </citation>
    <scope>IDENTIFICATION</scope>
</reference>
<evidence type="ECO:0000259" key="4">
    <source>
        <dbReference type="PROSITE" id="PS51471"/>
    </source>
</evidence>
<dbReference type="EnsemblPlants" id="AUR62022559-RA">
    <property type="protein sequence ID" value="AUR62022559-RA:cds"/>
    <property type="gene ID" value="AUR62022559"/>
</dbReference>
<dbReference type="PANTHER" id="PTHR47990">
    <property type="entry name" value="2-OXOGLUTARATE (2OG) AND FE(II)-DEPENDENT OXYGENASE SUPERFAMILY PROTEIN-RELATED"/>
    <property type="match status" value="1"/>
</dbReference>
<dbReference type="InterPro" id="IPR044861">
    <property type="entry name" value="IPNS-like_FE2OG_OXY"/>
</dbReference>
<dbReference type="InterPro" id="IPR050231">
    <property type="entry name" value="Iron_ascorbate_oxido_reductase"/>
</dbReference>
<dbReference type="KEGG" id="cqi:110731530"/>
<evidence type="ECO:0000256" key="3">
    <source>
        <dbReference type="RuleBase" id="RU003682"/>
    </source>
</evidence>
<accession>A0A803M2W1</accession>
<dbReference type="Pfam" id="PF03171">
    <property type="entry name" value="2OG-FeII_Oxy"/>
    <property type="match status" value="1"/>
</dbReference>
<dbReference type="OrthoDB" id="288590at2759"/>
<keyword evidence="6" id="KW-1185">Reference proteome</keyword>
<feature type="domain" description="Fe2OG dioxygenase" evidence="4">
    <location>
        <begin position="160"/>
        <end position="261"/>
    </location>
</feature>
<dbReference type="GeneID" id="110731530"/>
<evidence type="ECO:0000313" key="6">
    <source>
        <dbReference type="Proteomes" id="UP000596660"/>
    </source>
</evidence>
<dbReference type="Pfam" id="PF14226">
    <property type="entry name" value="DIOX_N"/>
    <property type="match status" value="1"/>
</dbReference>
<comment type="similarity">
    <text evidence="3">Belongs to the iron/ascorbate-dependent oxidoreductase family.</text>
</comment>
<dbReference type="SMR" id="A0A803M2W1"/>
<dbReference type="InterPro" id="IPR026992">
    <property type="entry name" value="DIOX_N"/>
</dbReference>
<keyword evidence="1 3" id="KW-0479">Metal-binding</keyword>
<evidence type="ECO:0000256" key="1">
    <source>
        <dbReference type="ARBA" id="ARBA00022723"/>
    </source>
</evidence>
<dbReference type="RefSeq" id="XP_021767073.1">
    <property type="nucleotide sequence ID" value="XM_021911381.1"/>
</dbReference>
<evidence type="ECO:0000256" key="2">
    <source>
        <dbReference type="ARBA" id="ARBA00023004"/>
    </source>
</evidence>
<evidence type="ECO:0000313" key="5">
    <source>
        <dbReference type="EnsemblPlants" id="AUR62022559-RA:cds"/>
    </source>
</evidence>
<keyword evidence="3" id="KW-0560">Oxidoreductase</keyword>
<gene>
    <name evidence="5" type="primary">LOC110731530</name>
</gene>
<sequence>MSQSLSSLKLSILDLSKEPNPSSLSALLEACKEWGFFHIINHGISEELYSKLSSFSRQIYCLPSETKLKLGPSSSVKSYTPQFIASPFYEGLRVLGPDFFSSAECSGKVLFGQKSNEFSEVVQEYGFKMTELSRRILEAILMSLGEGFEKKFCETEFGKCYGYLRIINYSPPGPSHEEVEGLGKHTDMCCMTILYPDDVSSLQVRSKEGKWMDVEPCKGSLVVNLGDMMEAWSNGSLRSSEHRVMLRKPRNRLSLAFFWTFEDEKLIFAPEEVVGEGNKRIFKPFVCSDYIRFREFDDKERYEKVGNTVRDFAGTGVGM</sequence>
<dbReference type="SUPFAM" id="SSF51197">
    <property type="entry name" value="Clavaminate synthase-like"/>
    <property type="match status" value="1"/>
</dbReference>
<dbReference type="GO" id="GO:0016491">
    <property type="term" value="F:oxidoreductase activity"/>
    <property type="evidence" value="ECO:0007669"/>
    <property type="project" value="UniProtKB-KW"/>
</dbReference>
<dbReference type="Gene3D" id="2.60.120.330">
    <property type="entry name" value="B-lactam Antibiotic, Isopenicillin N Synthase, Chain"/>
    <property type="match status" value="1"/>
</dbReference>
<keyword evidence="2 3" id="KW-0408">Iron</keyword>
<dbReference type="AlphaFoldDB" id="A0A803M2W1"/>
<dbReference type="InterPro" id="IPR005123">
    <property type="entry name" value="Oxoglu/Fe-dep_dioxygenase_dom"/>
</dbReference>
<organism evidence="5 6">
    <name type="scientific">Chenopodium quinoa</name>
    <name type="common">Quinoa</name>
    <dbReference type="NCBI Taxonomy" id="63459"/>
    <lineage>
        <taxon>Eukaryota</taxon>
        <taxon>Viridiplantae</taxon>
        <taxon>Streptophyta</taxon>
        <taxon>Embryophyta</taxon>
        <taxon>Tracheophyta</taxon>
        <taxon>Spermatophyta</taxon>
        <taxon>Magnoliopsida</taxon>
        <taxon>eudicotyledons</taxon>
        <taxon>Gunneridae</taxon>
        <taxon>Pentapetalae</taxon>
        <taxon>Caryophyllales</taxon>
        <taxon>Chenopodiaceae</taxon>
        <taxon>Chenopodioideae</taxon>
        <taxon>Atripliceae</taxon>
        <taxon>Chenopodium</taxon>
    </lineage>
</organism>
<dbReference type="Proteomes" id="UP000596660">
    <property type="component" value="Unplaced"/>
</dbReference>
<dbReference type="Gramene" id="AUR62022559-RA">
    <property type="protein sequence ID" value="AUR62022559-RA:cds"/>
    <property type="gene ID" value="AUR62022559"/>
</dbReference>
<dbReference type="InterPro" id="IPR027443">
    <property type="entry name" value="IPNS-like_sf"/>
</dbReference>
<protein>
    <recommendedName>
        <fullName evidence="4">Fe2OG dioxygenase domain-containing protein</fullName>
    </recommendedName>
</protein>
<dbReference type="PROSITE" id="PS51471">
    <property type="entry name" value="FE2OG_OXY"/>
    <property type="match status" value="1"/>
</dbReference>
<proteinExistence type="inferred from homology"/>
<dbReference type="GO" id="GO:0046872">
    <property type="term" value="F:metal ion binding"/>
    <property type="evidence" value="ECO:0007669"/>
    <property type="project" value="UniProtKB-KW"/>
</dbReference>
<reference evidence="5" key="1">
    <citation type="journal article" date="2017" name="Nature">
        <title>The genome of Chenopodium quinoa.</title>
        <authorList>
            <person name="Jarvis D.E."/>
            <person name="Ho Y.S."/>
            <person name="Lightfoot D.J."/>
            <person name="Schmoeckel S.M."/>
            <person name="Li B."/>
            <person name="Borm T.J.A."/>
            <person name="Ohyanagi H."/>
            <person name="Mineta K."/>
            <person name="Michell C.T."/>
            <person name="Saber N."/>
            <person name="Kharbatia N.M."/>
            <person name="Rupper R.R."/>
            <person name="Sharp A.R."/>
            <person name="Dally N."/>
            <person name="Boughton B.A."/>
            <person name="Woo Y.H."/>
            <person name="Gao G."/>
            <person name="Schijlen E.G.W.M."/>
            <person name="Guo X."/>
            <person name="Momin A.A."/>
            <person name="Negrao S."/>
            <person name="Al-Babili S."/>
            <person name="Gehring C."/>
            <person name="Roessner U."/>
            <person name="Jung C."/>
            <person name="Murphy K."/>
            <person name="Arold S.T."/>
            <person name="Gojobori T."/>
            <person name="van der Linden C.G."/>
            <person name="van Loo E.N."/>
            <person name="Jellen E.N."/>
            <person name="Maughan P.J."/>
            <person name="Tester M."/>
        </authorList>
    </citation>
    <scope>NUCLEOTIDE SEQUENCE [LARGE SCALE GENOMIC DNA]</scope>
    <source>
        <strain evidence="5">cv. PI 614886</strain>
    </source>
</reference>
<name>A0A803M2W1_CHEQI</name>
<dbReference type="OMA" id="ISPCEDT"/>